<sequence>MKKIDVASLPERRGSAYPAPFDEPCRGRSRRALGNAAGLTQFGVNLLTLEPGAWSSQRHWHTAEDEFVYVLEGEVVLVTNAGEEVLRPGDCAGFKANDPDGHHMINRSDRPARLLEIGTRTEDGVDAVDYPDIDLMIPLGADDYHHRDGTPYPA</sequence>
<protein>
    <submittedName>
        <fullName evidence="4">Cupin domain-containing protein</fullName>
    </submittedName>
</protein>
<dbReference type="PANTHER" id="PTHR35848">
    <property type="entry name" value="OXALATE-BINDING PROTEIN"/>
    <property type="match status" value="1"/>
</dbReference>
<dbReference type="EMBL" id="JBHUEY010000001">
    <property type="protein sequence ID" value="MFD1782838.1"/>
    <property type="molecule type" value="Genomic_DNA"/>
</dbReference>
<dbReference type="RefSeq" id="WP_377282634.1">
    <property type="nucleotide sequence ID" value="NZ_JBHRSI010000007.1"/>
</dbReference>
<keyword evidence="5" id="KW-1185">Reference proteome</keyword>
<comment type="caution">
    <text evidence="4">The sequence shown here is derived from an EMBL/GenBank/DDBJ whole genome shotgun (WGS) entry which is preliminary data.</text>
</comment>
<proteinExistence type="predicted"/>
<feature type="domain" description="Cupin type-2" evidence="3">
    <location>
        <begin position="46"/>
        <end position="117"/>
    </location>
</feature>
<name>A0ABW4MYI8_9CAUL</name>
<dbReference type="InterPro" id="IPR011051">
    <property type="entry name" value="RmlC_Cupin_sf"/>
</dbReference>
<evidence type="ECO:0000256" key="1">
    <source>
        <dbReference type="ARBA" id="ARBA00022723"/>
    </source>
</evidence>
<feature type="region of interest" description="Disordered" evidence="2">
    <location>
        <begin position="1"/>
        <end position="21"/>
    </location>
</feature>
<gene>
    <name evidence="4" type="ORF">ACFSC0_05490</name>
</gene>
<dbReference type="Pfam" id="PF07883">
    <property type="entry name" value="Cupin_2"/>
    <property type="match status" value="1"/>
</dbReference>
<evidence type="ECO:0000256" key="2">
    <source>
        <dbReference type="SAM" id="MobiDB-lite"/>
    </source>
</evidence>
<evidence type="ECO:0000259" key="3">
    <source>
        <dbReference type="Pfam" id="PF07883"/>
    </source>
</evidence>
<reference evidence="5" key="1">
    <citation type="journal article" date="2019" name="Int. J. Syst. Evol. Microbiol.">
        <title>The Global Catalogue of Microorganisms (GCM) 10K type strain sequencing project: providing services to taxonomists for standard genome sequencing and annotation.</title>
        <authorList>
            <consortium name="The Broad Institute Genomics Platform"/>
            <consortium name="The Broad Institute Genome Sequencing Center for Infectious Disease"/>
            <person name="Wu L."/>
            <person name="Ma J."/>
        </authorList>
    </citation>
    <scope>NUCLEOTIDE SEQUENCE [LARGE SCALE GENOMIC DNA]</scope>
    <source>
        <strain evidence="5">DFY28</strain>
    </source>
</reference>
<evidence type="ECO:0000313" key="4">
    <source>
        <dbReference type="EMBL" id="MFD1782838.1"/>
    </source>
</evidence>
<dbReference type="InterPro" id="IPR014710">
    <property type="entry name" value="RmlC-like_jellyroll"/>
</dbReference>
<accession>A0ABW4MYI8</accession>
<evidence type="ECO:0000313" key="5">
    <source>
        <dbReference type="Proteomes" id="UP001597237"/>
    </source>
</evidence>
<dbReference type="SUPFAM" id="SSF51182">
    <property type="entry name" value="RmlC-like cupins"/>
    <property type="match status" value="1"/>
</dbReference>
<dbReference type="InterPro" id="IPR013096">
    <property type="entry name" value="Cupin_2"/>
</dbReference>
<dbReference type="Gene3D" id="2.60.120.10">
    <property type="entry name" value="Jelly Rolls"/>
    <property type="match status" value="1"/>
</dbReference>
<dbReference type="InterPro" id="IPR051610">
    <property type="entry name" value="GPI/OXD"/>
</dbReference>
<organism evidence="4 5">
    <name type="scientific">Phenylobacterium terrae</name>
    <dbReference type="NCBI Taxonomy" id="2665495"/>
    <lineage>
        <taxon>Bacteria</taxon>
        <taxon>Pseudomonadati</taxon>
        <taxon>Pseudomonadota</taxon>
        <taxon>Alphaproteobacteria</taxon>
        <taxon>Caulobacterales</taxon>
        <taxon>Caulobacteraceae</taxon>
        <taxon>Phenylobacterium</taxon>
    </lineage>
</organism>
<dbReference type="PANTHER" id="PTHR35848:SF9">
    <property type="entry name" value="SLL1358 PROTEIN"/>
    <property type="match status" value="1"/>
</dbReference>
<dbReference type="CDD" id="cd02224">
    <property type="entry name" value="cupin_SPO2919-like"/>
    <property type="match status" value="1"/>
</dbReference>
<keyword evidence="1" id="KW-0479">Metal-binding</keyword>
<dbReference type="Proteomes" id="UP001597237">
    <property type="component" value="Unassembled WGS sequence"/>
</dbReference>